<evidence type="ECO:0000313" key="2">
    <source>
        <dbReference type="EMBL" id="DAE27986.1"/>
    </source>
</evidence>
<accession>A0A8S5RA04</accession>
<reference evidence="2" key="1">
    <citation type="journal article" date="2021" name="Proc. Natl. Acad. Sci. U.S.A.">
        <title>A Catalog of Tens of Thousands of Viruses from Human Metagenomes Reveals Hidden Associations with Chronic Diseases.</title>
        <authorList>
            <person name="Tisza M.J."/>
            <person name="Buck C.B."/>
        </authorList>
    </citation>
    <scope>NUCLEOTIDE SEQUENCE</scope>
    <source>
        <strain evidence="2">Ctvxh7</strain>
    </source>
</reference>
<feature type="transmembrane region" description="Helical" evidence="1">
    <location>
        <begin position="9"/>
        <end position="27"/>
    </location>
</feature>
<evidence type="ECO:0000256" key="1">
    <source>
        <dbReference type="SAM" id="Phobius"/>
    </source>
</evidence>
<dbReference type="Pfam" id="PF12869">
    <property type="entry name" value="tRNA_anti-like"/>
    <property type="match status" value="1"/>
</dbReference>
<name>A0A8S5RA04_9CAUD</name>
<sequence>MKSKKKRRWLWIVVIIIAISSIIAIFGQDDGSTGNSDSKIEVTSTPEPLTNEVGTATFDEIYRAYKDNELVADDMYKHNRYQITAKIDGMTNDGLFNLTGGATLTLETKVDNTIVVFYAEFEKDQEDNLKTVKVGDTITFIGECLSAGSWSDCEMIAQ</sequence>
<evidence type="ECO:0008006" key="3">
    <source>
        <dbReference type="Google" id="ProtNLM"/>
    </source>
</evidence>
<dbReference type="InterPro" id="IPR024422">
    <property type="entry name" value="Protein_unknown_function_OB"/>
</dbReference>
<keyword evidence="1" id="KW-0472">Membrane</keyword>
<protein>
    <recommendedName>
        <fullName evidence="3">tRNA_anti-like</fullName>
    </recommendedName>
</protein>
<dbReference type="EMBL" id="BK015847">
    <property type="protein sequence ID" value="DAE27986.1"/>
    <property type="molecule type" value="Genomic_DNA"/>
</dbReference>
<keyword evidence="1" id="KW-0812">Transmembrane</keyword>
<keyword evidence="1" id="KW-1133">Transmembrane helix</keyword>
<proteinExistence type="predicted"/>
<organism evidence="2">
    <name type="scientific">Siphoviridae sp. ctvxh7</name>
    <dbReference type="NCBI Taxonomy" id="2827283"/>
    <lineage>
        <taxon>Viruses</taxon>
        <taxon>Duplodnaviria</taxon>
        <taxon>Heunggongvirae</taxon>
        <taxon>Uroviricota</taxon>
        <taxon>Caudoviricetes</taxon>
    </lineage>
</organism>